<dbReference type="GO" id="GO:0071555">
    <property type="term" value="P:cell wall organization"/>
    <property type="evidence" value="ECO:0007669"/>
    <property type="project" value="TreeGrafter"/>
</dbReference>
<gene>
    <name evidence="2" type="ORF">LCGC14_2965180</name>
</gene>
<dbReference type="InterPro" id="IPR001460">
    <property type="entry name" value="PCN-bd_Tpept"/>
</dbReference>
<evidence type="ECO:0000259" key="1">
    <source>
        <dbReference type="Pfam" id="PF00905"/>
    </source>
</evidence>
<dbReference type="SUPFAM" id="SSF56601">
    <property type="entry name" value="beta-lactamase/transpeptidase-like"/>
    <property type="match status" value="1"/>
</dbReference>
<proteinExistence type="predicted"/>
<feature type="non-terminal residue" evidence="2">
    <location>
        <position position="1"/>
    </location>
</feature>
<dbReference type="AlphaFoldDB" id="A0A0F8XYH0"/>
<dbReference type="Pfam" id="PF00905">
    <property type="entry name" value="Transpeptidase"/>
    <property type="match status" value="1"/>
</dbReference>
<sequence length="165" mass="17050">SLAVGQGRLTATPLQVVRMMAAVANGGRLVTPHVVDRLGLPQSAEDAPPEVFDDDPVGHRPARLIAGLRPETLATVREGLDRVVADPAGTAYGTVRLDSIAIAGKTGTAQSSGDGEDHAWFAGYAPAEQPELAFVVVLEHSGNAATAAGPIVKALVQQMQKLGML</sequence>
<dbReference type="InterPro" id="IPR050515">
    <property type="entry name" value="Beta-lactam/transpept"/>
</dbReference>
<comment type="caution">
    <text evidence="2">The sequence shown here is derived from an EMBL/GenBank/DDBJ whole genome shotgun (WGS) entry which is preliminary data.</text>
</comment>
<dbReference type="PANTHER" id="PTHR30627">
    <property type="entry name" value="PEPTIDOGLYCAN D,D-TRANSPEPTIDASE"/>
    <property type="match status" value="1"/>
</dbReference>
<dbReference type="GO" id="GO:0008658">
    <property type="term" value="F:penicillin binding"/>
    <property type="evidence" value="ECO:0007669"/>
    <property type="project" value="InterPro"/>
</dbReference>
<evidence type="ECO:0000313" key="2">
    <source>
        <dbReference type="EMBL" id="KKK66330.1"/>
    </source>
</evidence>
<reference evidence="2" key="1">
    <citation type="journal article" date="2015" name="Nature">
        <title>Complex archaea that bridge the gap between prokaryotes and eukaryotes.</title>
        <authorList>
            <person name="Spang A."/>
            <person name="Saw J.H."/>
            <person name="Jorgensen S.L."/>
            <person name="Zaremba-Niedzwiedzka K."/>
            <person name="Martijn J."/>
            <person name="Lind A.E."/>
            <person name="van Eijk R."/>
            <person name="Schleper C."/>
            <person name="Guy L."/>
            <person name="Ettema T.J."/>
        </authorList>
    </citation>
    <scope>NUCLEOTIDE SEQUENCE</scope>
</reference>
<feature type="domain" description="Penicillin-binding protein transpeptidase" evidence="1">
    <location>
        <begin position="2"/>
        <end position="156"/>
    </location>
</feature>
<dbReference type="InterPro" id="IPR012338">
    <property type="entry name" value="Beta-lactam/transpept-like"/>
</dbReference>
<protein>
    <recommendedName>
        <fullName evidence="1">Penicillin-binding protein transpeptidase domain-containing protein</fullName>
    </recommendedName>
</protein>
<dbReference type="Gene3D" id="3.40.710.10">
    <property type="entry name" value="DD-peptidase/beta-lactamase superfamily"/>
    <property type="match status" value="1"/>
</dbReference>
<accession>A0A0F8XYH0</accession>
<name>A0A0F8XYH0_9ZZZZ</name>
<organism evidence="2">
    <name type="scientific">marine sediment metagenome</name>
    <dbReference type="NCBI Taxonomy" id="412755"/>
    <lineage>
        <taxon>unclassified sequences</taxon>
        <taxon>metagenomes</taxon>
        <taxon>ecological metagenomes</taxon>
    </lineage>
</organism>
<dbReference type="GO" id="GO:0005886">
    <property type="term" value="C:plasma membrane"/>
    <property type="evidence" value="ECO:0007669"/>
    <property type="project" value="TreeGrafter"/>
</dbReference>
<dbReference type="EMBL" id="LAZR01060127">
    <property type="protein sequence ID" value="KKK66330.1"/>
    <property type="molecule type" value="Genomic_DNA"/>
</dbReference>